<evidence type="ECO:0000313" key="3">
    <source>
        <dbReference type="Proteomes" id="UP000193685"/>
    </source>
</evidence>
<organism evidence="2 3">
    <name type="scientific">Protomyces lactucae-debilis</name>
    <dbReference type="NCBI Taxonomy" id="2754530"/>
    <lineage>
        <taxon>Eukaryota</taxon>
        <taxon>Fungi</taxon>
        <taxon>Dikarya</taxon>
        <taxon>Ascomycota</taxon>
        <taxon>Taphrinomycotina</taxon>
        <taxon>Taphrinomycetes</taxon>
        <taxon>Taphrinales</taxon>
        <taxon>Protomycetaceae</taxon>
        <taxon>Protomyces</taxon>
    </lineage>
</organism>
<reference evidence="2 3" key="1">
    <citation type="submission" date="2016-07" db="EMBL/GenBank/DDBJ databases">
        <title>Pervasive Adenine N6-methylation of Active Genes in Fungi.</title>
        <authorList>
            <consortium name="DOE Joint Genome Institute"/>
            <person name="Mondo S.J."/>
            <person name="Dannebaum R.O."/>
            <person name="Kuo R.C."/>
            <person name="Labutti K."/>
            <person name="Haridas S."/>
            <person name="Kuo A."/>
            <person name="Salamov A."/>
            <person name="Ahrendt S.R."/>
            <person name="Lipzen A."/>
            <person name="Sullivan W."/>
            <person name="Andreopoulos W.B."/>
            <person name="Clum A."/>
            <person name="Lindquist E."/>
            <person name="Daum C."/>
            <person name="Ramamoorthy G.K."/>
            <person name="Gryganskyi A."/>
            <person name="Culley D."/>
            <person name="Magnuson J.K."/>
            <person name="James T.Y."/>
            <person name="O'Malley M.A."/>
            <person name="Stajich J.E."/>
            <person name="Spatafora J.W."/>
            <person name="Visel A."/>
            <person name="Grigoriev I.V."/>
        </authorList>
    </citation>
    <scope>NUCLEOTIDE SEQUENCE [LARGE SCALE GENOMIC DNA]</scope>
    <source>
        <strain evidence="2 3">12-1054</strain>
    </source>
</reference>
<keyword evidence="3" id="KW-1185">Reference proteome</keyword>
<keyword evidence="1" id="KW-1133">Transmembrane helix</keyword>
<feature type="transmembrane region" description="Helical" evidence="1">
    <location>
        <begin position="180"/>
        <end position="201"/>
    </location>
</feature>
<comment type="caution">
    <text evidence="2">The sequence shown here is derived from an EMBL/GenBank/DDBJ whole genome shotgun (WGS) entry which is preliminary data.</text>
</comment>
<dbReference type="AlphaFoldDB" id="A0A1Y2F3V8"/>
<dbReference type="EMBL" id="MCFI01000017">
    <property type="protein sequence ID" value="ORY78561.1"/>
    <property type="molecule type" value="Genomic_DNA"/>
</dbReference>
<keyword evidence="1" id="KW-0812">Transmembrane</keyword>
<dbReference type="Proteomes" id="UP000193685">
    <property type="component" value="Unassembled WGS sequence"/>
</dbReference>
<gene>
    <name evidence="2" type="ORF">BCR37DRAFT_107320</name>
</gene>
<proteinExistence type="predicted"/>
<evidence type="ECO:0000313" key="2">
    <source>
        <dbReference type="EMBL" id="ORY78561.1"/>
    </source>
</evidence>
<evidence type="ECO:0000256" key="1">
    <source>
        <dbReference type="SAM" id="Phobius"/>
    </source>
</evidence>
<sequence length="212" mass="22319">MMTFSSATHPTLPIRSGKGVEGLRTRQIMFIPIKLTFSGFFGAKLLQYTSCIVLNGATGAACMVLDTWVGTGILRRTGHAGYGPLEAHQYANAALIGIPAGVAWYYATQVVEAVIPELGEKPTTQTGRLLKSLTQCVLSTGLATLVGFVAARAAEHRGDDHYLAASHGAAASATGEVVVAAIWLVVLYVIVGCCACCITSAQPDRREAFSMV</sequence>
<name>A0A1Y2F3V8_PROLT</name>
<keyword evidence="1" id="KW-0472">Membrane</keyword>
<protein>
    <submittedName>
        <fullName evidence="2">Uncharacterized protein</fullName>
    </submittedName>
</protein>
<dbReference type="RefSeq" id="XP_040723442.1">
    <property type="nucleotide sequence ID" value="XM_040865895.1"/>
</dbReference>
<dbReference type="GeneID" id="63782494"/>
<accession>A0A1Y2F3V8</accession>